<dbReference type="AlphaFoldDB" id="A0A1H6F9T7"/>
<dbReference type="Proteomes" id="UP000236724">
    <property type="component" value="Unassembled WGS sequence"/>
</dbReference>
<gene>
    <name evidence="1" type="ORF">MBHS_02723</name>
</gene>
<reference evidence="1 2" key="1">
    <citation type="submission" date="2016-10" db="EMBL/GenBank/DDBJ databases">
        <authorList>
            <person name="de Groot N.N."/>
        </authorList>
    </citation>
    <scope>NUCLEOTIDE SEQUENCE [LARGE SCALE GENOMIC DNA]</scope>
    <source>
        <strain evidence="1">MBHS1</strain>
    </source>
</reference>
<protein>
    <submittedName>
        <fullName evidence="1">Uncharacterized protein</fullName>
    </submittedName>
</protein>
<proteinExistence type="predicted"/>
<sequence>MIVIATIRVSSLAQPCKQVAGICDFNGVDAIWQPREFVVAIGIGAVGSDDIAADIFQYYADTSDATVCRIVSITIGITIQIDGVTNGFSTTCFWRCWVSVVVDVVAKISIKVDIAWPQQYRRGGSAVGGCIRVAAWSGVKACWQCTCINFHHIAIRCQTIKDITPVRAGCRGNSGVTRVAVNTIGIGVLVQVDSNVNYTRFITVLDAITVGIVPDTVANCTSISIIRVVSIVFSHPVVAKISRVIVLACA</sequence>
<evidence type="ECO:0000313" key="2">
    <source>
        <dbReference type="Proteomes" id="UP000236724"/>
    </source>
</evidence>
<evidence type="ECO:0000313" key="1">
    <source>
        <dbReference type="EMBL" id="SEH06857.1"/>
    </source>
</evidence>
<keyword evidence="2" id="KW-1185">Reference proteome</keyword>
<name>A0A1H6F9T7_9GAMM</name>
<organism evidence="1 2">
    <name type="scientific">Candidatus Venteria ishoeyi</name>
    <dbReference type="NCBI Taxonomy" id="1899563"/>
    <lineage>
        <taxon>Bacteria</taxon>
        <taxon>Pseudomonadati</taxon>
        <taxon>Pseudomonadota</taxon>
        <taxon>Gammaproteobacteria</taxon>
        <taxon>Thiotrichales</taxon>
        <taxon>Thiotrichaceae</taxon>
        <taxon>Venteria</taxon>
    </lineage>
</organism>
<accession>A0A1H6F9T7</accession>
<dbReference type="EMBL" id="FMSV02000510">
    <property type="protein sequence ID" value="SEH06857.1"/>
    <property type="molecule type" value="Genomic_DNA"/>
</dbReference>